<keyword evidence="3" id="KW-1185">Reference proteome</keyword>
<name>A7TB46_NEMVE</name>
<keyword evidence="1" id="KW-1133">Transmembrane helix</keyword>
<accession>A7TB46</accession>
<dbReference type="EMBL" id="DS474772">
    <property type="protein sequence ID" value="EDO26772.1"/>
    <property type="molecule type" value="Genomic_DNA"/>
</dbReference>
<evidence type="ECO:0000256" key="1">
    <source>
        <dbReference type="SAM" id="Phobius"/>
    </source>
</evidence>
<organism evidence="2 3">
    <name type="scientific">Nematostella vectensis</name>
    <name type="common">Starlet sea anemone</name>
    <dbReference type="NCBI Taxonomy" id="45351"/>
    <lineage>
        <taxon>Eukaryota</taxon>
        <taxon>Metazoa</taxon>
        <taxon>Cnidaria</taxon>
        <taxon>Anthozoa</taxon>
        <taxon>Hexacorallia</taxon>
        <taxon>Actiniaria</taxon>
        <taxon>Edwardsiidae</taxon>
        <taxon>Nematostella</taxon>
    </lineage>
</organism>
<proteinExistence type="predicted"/>
<gene>
    <name evidence="2" type="ORF">NEMVEDRAFT_v1g224739</name>
</gene>
<evidence type="ECO:0008006" key="4">
    <source>
        <dbReference type="Google" id="ProtNLM"/>
    </source>
</evidence>
<reference evidence="2 3" key="1">
    <citation type="journal article" date="2007" name="Science">
        <title>Sea anemone genome reveals ancestral eumetazoan gene repertoire and genomic organization.</title>
        <authorList>
            <person name="Putnam N.H."/>
            <person name="Srivastava M."/>
            <person name="Hellsten U."/>
            <person name="Dirks B."/>
            <person name="Chapman J."/>
            <person name="Salamov A."/>
            <person name="Terry A."/>
            <person name="Shapiro H."/>
            <person name="Lindquist E."/>
            <person name="Kapitonov V.V."/>
            <person name="Jurka J."/>
            <person name="Genikhovich G."/>
            <person name="Grigoriev I.V."/>
            <person name="Lucas S.M."/>
            <person name="Steele R.E."/>
            <person name="Finnerty J.R."/>
            <person name="Technau U."/>
            <person name="Martindale M.Q."/>
            <person name="Rokhsar D.S."/>
        </authorList>
    </citation>
    <scope>NUCLEOTIDE SEQUENCE [LARGE SCALE GENOMIC DNA]</scope>
    <source>
        <strain evidence="3">CH2 X CH6</strain>
    </source>
</reference>
<dbReference type="InParanoid" id="A7TB46"/>
<feature type="transmembrane region" description="Helical" evidence="1">
    <location>
        <begin position="53"/>
        <end position="71"/>
    </location>
</feature>
<protein>
    <recommendedName>
        <fullName evidence="4">Glycosyltransferase subfamily 4-like N-terminal domain-containing protein</fullName>
    </recommendedName>
</protein>
<dbReference type="AlphaFoldDB" id="A7TB46"/>
<keyword evidence="1" id="KW-0812">Transmembrane</keyword>
<keyword evidence="1" id="KW-0472">Membrane</keyword>
<evidence type="ECO:0000313" key="3">
    <source>
        <dbReference type="Proteomes" id="UP000001593"/>
    </source>
</evidence>
<evidence type="ECO:0000313" key="2">
    <source>
        <dbReference type="EMBL" id="EDO26772.1"/>
    </source>
</evidence>
<dbReference type="Proteomes" id="UP000001593">
    <property type="component" value="Unassembled WGS sequence"/>
</dbReference>
<dbReference type="HOGENOM" id="CLU_1697623_0_0_1"/>
<sequence length="155" mass="18139">MDVTVLTAMPNYPKMEIYPDYKGKWYAKEEMDGITIHRSWIYVKKSKKIVARLMNYFSFVFSAMVVGLFKVKKHDIIICESPPLFLGKTALVLKWLKGSKLVFNVSDLWPESAEKLGIINNKVLLKVSTWLEELLYKKSAMVYMVVYLGMRKTWR</sequence>